<comment type="caution">
    <text evidence="1">The sequence shown here is derived from an EMBL/GenBank/DDBJ whole genome shotgun (WGS) entry which is preliminary data.</text>
</comment>
<keyword evidence="2" id="KW-1185">Reference proteome</keyword>
<name>A0A840J228_9PSEU</name>
<evidence type="ECO:0000313" key="2">
    <source>
        <dbReference type="Proteomes" id="UP000581769"/>
    </source>
</evidence>
<organism evidence="1 2">
    <name type="scientific">Amycolatopsis jiangsuensis</name>
    <dbReference type="NCBI Taxonomy" id="1181879"/>
    <lineage>
        <taxon>Bacteria</taxon>
        <taxon>Bacillati</taxon>
        <taxon>Actinomycetota</taxon>
        <taxon>Actinomycetes</taxon>
        <taxon>Pseudonocardiales</taxon>
        <taxon>Pseudonocardiaceae</taxon>
        <taxon>Amycolatopsis</taxon>
    </lineage>
</organism>
<sequence>MAEPQPAPDPLKDTVVPEVPPIMVGGYGSSGGYKFSEDEVDAVIKQWEDLLTDLTKDRVHAQNIADVKPPADEVASHTFINQGANPSGKSLLDEHNKMVKYTQNFITALTAAKNKITVNEQENRDRLAQQDKGGF</sequence>
<evidence type="ECO:0000313" key="1">
    <source>
        <dbReference type="EMBL" id="MBB4687294.1"/>
    </source>
</evidence>
<protein>
    <recommendedName>
        <fullName evidence="3">PE family protein</fullName>
    </recommendedName>
</protein>
<proteinExistence type="predicted"/>
<reference evidence="1 2" key="1">
    <citation type="submission" date="2020-08" db="EMBL/GenBank/DDBJ databases">
        <title>Sequencing the genomes of 1000 actinobacteria strains.</title>
        <authorList>
            <person name="Klenk H.-P."/>
        </authorList>
    </citation>
    <scope>NUCLEOTIDE SEQUENCE [LARGE SCALE GENOMIC DNA]</scope>
    <source>
        <strain evidence="1 2">DSM 45859</strain>
    </source>
</reference>
<dbReference type="AlphaFoldDB" id="A0A840J228"/>
<dbReference type="EMBL" id="JACHMG010000001">
    <property type="protein sequence ID" value="MBB4687294.1"/>
    <property type="molecule type" value="Genomic_DNA"/>
</dbReference>
<evidence type="ECO:0008006" key="3">
    <source>
        <dbReference type="Google" id="ProtNLM"/>
    </source>
</evidence>
<accession>A0A840J228</accession>
<gene>
    <name evidence="1" type="ORF">BJY18_004779</name>
</gene>
<dbReference type="Proteomes" id="UP000581769">
    <property type="component" value="Unassembled WGS sequence"/>
</dbReference>
<dbReference type="RefSeq" id="WP_246458960.1">
    <property type="nucleotide sequence ID" value="NZ_JACHMG010000001.1"/>
</dbReference>